<accession>D1C4G4</accession>
<dbReference type="GO" id="GO:0008076">
    <property type="term" value="C:voltage-gated potassium channel complex"/>
    <property type="evidence" value="ECO:0007669"/>
    <property type="project" value="InterPro"/>
</dbReference>
<sequence length="273" mass="29302">MLEPSGDQSYPGDLADMPGALFSEFEGTVKRAASGTTRSRLELAVIGAALLTVPVTFLQLSGHSAPWLTVADWAIWFVFVADYAHAVSAAPDRRTAACRHWISAVVVVLSFPILPHVLAFTRLTRLSRLVRLARLVRLIVATSRGLQGVRVVFARRGLLYVTIVTGVLSVAGGGLLSLIEPEIVEGSFLGGIWWAIISVITVGYDEAPATIAGRVVAVLLMLSGIGLASTLAAATAAYFVGQEEQAELRDIEARLARIEAMLEEATRHRQEDT</sequence>
<reference evidence="12" key="1">
    <citation type="submission" date="2009-11" db="EMBL/GenBank/DDBJ databases">
        <title>The complete chromosome 1 of Sphaerobacter thermophilus DSM 20745.</title>
        <authorList>
            <person name="Lucas S."/>
            <person name="Copeland A."/>
            <person name="Lapidus A."/>
            <person name="Glavina del Rio T."/>
            <person name="Dalin E."/>
            <person name="Tice H."/>
            <person name="Bruce D."/>
            <person name="Goodwin L."/>
            <person name="Pitluck S."/>
            <person name="Kyrpides N."/>
            <person name="Mavromatis K."/>
            <person name="Ivanova N."/>
            <person name="Mikhailova N."/>
            <person name="LaButti K.M."/>
            <person name="Clum A."/>
            <person name="Sun H.I."/>
            <person name="Brettin T."/>
            <person name="Detter J.C."/>
            <person name="Han C."/>
            <person name="Larimer F."/>
            <person name="Land M."/>
            <person name="Hauser L."/>
            <person name="Markowitz V."/>
            <person name="Cheng J.F."/>
            <person name="Hugenholtz P."/>
            <person name="Woyke T."/>
            <person name="Wu D."/>
            <person name="Steenblock K."/>
            <person name="Schneider S."/>
            <person name="Pukall R."/>
            <person name="Goeker M."/>
            <person name="Klenk H.P."/>
            <person name="Eisen J.A."/>
        </authorList>
    </citation>
    <scope>NUCLEOTIDE SEQUENCE [LARGE SCALE GENOMIC DNA]</scope>
    <source>
        <strain evidence="12">ATCC 49802 / DSM 20745 / S 6022</strain>
    </source>
</reference>
<organism evidence="11 12">
    <name type="scientific">Sphaerobacter thermophilus (strain ATCC 49802 / DSM 20745 / KCCM 41009 / NCIMB 13125 / S 6022)</name>
    <dbReference type="NCBI Taxonomy" id="479434"/>
    <lineage>
        <taxon>Bacteria</taxon>
        <taxon>Pseudomonadati</taxon>
        <taxon>Thermomicrobiota</taxon>
        <taxon>Thermomicrobia</taxon>
        <taxon>Sphaerobacterales</taxon>
        <taxon>Sphaerobacterineae</taxon>
        <taxon>Sphaerobacteraceae</taxon>
        <taxon>Sphaerobacter</taxon>
    </lineage>
</organism>
<dbReference type="STRING" id="479434.Sthe_1697"/>
<dbReference type="GO" id="GO:0001508">
    <property type="term" value="P:action potential"/>
    <property type="evidence" value="ECO:0007669"/>
    <property type="project" value="TreeGrafter"/>
</dbReference>
<dbReference type="Pfam" id="PF07885">
    <property type="entry name" value="Ion_trans_2"/>
    <property type="match status" value="1"/>
</dbReference>
<feature type="transmembrane region" description="Helical" evidence="9">
    <location>
        <begin position="41"/>
        <end position="61"/>
    </location>
</feature>
<dbReference type="Proteomes" id="UP000002027">
    <property type="component" value="Chromosome 1"/>
</dbReference>
<dbReference type="RefSeq" id="WP_012872178.1">
    <property type="nucleotide sequence ID" value="NC_013523.1"/>
</dbReference>
<evidence type="ECO:0000256" key="8">
    <source>
        <dbReference type="SAM" id="Coils"/>
    </source>
</evidence>
<evidence type="ECO:0000256" key="2">
    <source>
        <dbReference type="ARBA" id="ARBA00022448"/>
    </source>
</evidence>
<keyword evidence="6 9" id="KW-0472">Membrane</keyword>
<dbReference type="GO" id="GO:0005249">
    <property type="term" value="F:voltage-gated potassium channel activity"/>
    <property type="evidence" value="ECO:0007669"/>
    <property type="project" value="InterPro"/>
</dbReference>
<feature type="domain" description="Potassium channel" evidence="10">
    <location>
        <begin position="183"/>
        <end position="239"/>
    </location>
</feature>
<feature type="transmembrane region" description="Helical" evidence="9">
    <location>
        <begin position="158"/>
        <end position="179"/>
    </location>
</feature>
<dbReference type="InterPro" id="IPR013099">
    <property type="entry name" value="K_chnl_dom"/>
</dbReference>
<keyword evidence="3 9" id="KW-0812">Transmembrane</keyword>
<dbReference type="Gene3D" id="1.20.120.350">
    <property type="entry name" value="Voltage-gated potassium channels. Chain C"/>
    <property type="match status" value="1"/>
</dbReference>
<evidence type="ECO:0000256" key="3">
    <source>
        <dbReference type="ARBA" id="ARBA00022692"/>
    </source>
</evidence>
<dbReference type="InterPro" id="IPR028325">
    <property type="entry name" value="VG_K_chnl"/>
</dbReference>
<dbReference type="EMBL" id="CP001823">
    <property type="protein sequence ID" value="ACZ39131.1"/>
    <property type="molecule type" value="Genomic_DNA"/>
</dbReference>
<dbReference type="AlphaFoldDB" id="D1C4G4"/>
<keyword evidence="5" id="KW-0406">Ion transport</keyword>
<keyword evidence="2" id="KW-0813">Transport</keyword>
<dbReference type="HOGENOM" id="CLU_1019049_0_0_0"/>
<dbReference type="PANTHER" id="PTHR11537">
    <property type="entry name" value="VOLTAGE-GATED POTASSIUM CHANNEL"/>
    <property type="match status" value="1"/>
</dbReference>
<dbReference type="eggNOG" id="COG1226">
    <property type="taxonomic scope" value="Bacteria"/>
</dbReference>
<evidence type="ECO:0000256" key="9">
    <source>
        <dbReference type="SAM" id="Phobius"/>
    </source>
</evidence>
<feature type="transmembrane region" description="Helical" evidence="9">
    <location>
        <begin position="73"/>
        <end position="90"/>
    </location>
</feature>
<evidence type="ECO:0000313" key="12">
    <source>
        <dbReference type="Proteomes" id="UP000002027"/>
    </source>
</evidence>
<comment type="subcellular location">
    <subcellularLocation>
        <location evidence="1">Membrane</location>
        <topology evidence="1">Multi-pass membrane protein</topology>
    </subcellularLocation>
</comment>
<feature type="coiled-coil region" evidence="8">
    <location>
        <begin position="241"/>
        <end position="268"/>
    </location>
</feature>
<name>D1C4G4_SPHTD</name>
<dbReference type="InParanoid" id="D1C4G4"/>
<keyword evidence="4 9" id="KW-1133">Transmembrane helix</keyword>
<keyword evidence="8" id="KW-0175">Coiled coil</keyword>
<evidence type="ECO:0000256" key="7">
    <source>
        <dbReference type="ARBA" id="ARBA00023303"/>
    </source>
</evidence>
<proteinExistence type="predicted"/>
<dbReference type="KEGG" id="sti:Sthe_1697"/>
<evidence type="ECO:0000313" key="11">
    <source>
        <dbReference type="EMBL" id="ACZ39131.1"/>
    </source>
</evidence>
<dbReference type="Gene3D" id="1.10.287.70">
    <property type="match status" value="1"/>
</dbReference>
<keyword evidence="7" id="KW-0407">Ion channel</keyword>
<keyword evidence="12" id="KW-1185">Reference proteome</keyword>
<evidence type="ECO:0000256" key="4">
    <source>
        <dbReference type="ARBA" id="ARBA00022989"/>
    </source>
</evidence>
<gene>
    <name evidence="11" type="ordered locus">Sthe_1697</name>
</gene>
<evidence type="ECO:0000256" key="6">
    <source>
        <dbReference type="ARBA" id="ARBA00023136"/>
    </source>
</evidence>
<evidence type="ECO:0000256" key="1">
    <source>
        <dbReference type="ARBA" id="ARBA00004141"/>
    </source>
</evidence>
<dbReference type="SUPFAM" id="SSF81324">
    <property type="entry name" value="Voltage-gated potassium channels"/>
    <property type="match status" value="1"/>
</dbReference>
<dbReference type="InterPro" id="IPR027359">
    <property type="entry name" value="Volt_channel_dom_sf"/>
</dbReference>
<evidence type="ECO:0000259" key="10">
    <source>
        <dbReference type="Pfam" id="PF07885"/>
    </source>
</evidence>
<evidence type="ECO:0000256" key="5">
    <source>
        <dbReference type="ARBA" id="ARBA00023065"/>
    </source>
</evidence>
<protein>
    <submittedName>
        <fullName evidence="11">Ion transport 2 domain protein</fullName>
    </submittedName>
</protein>
<feature type="transmembrane region" description="Helical" evidence="9">
    <location>
        <begin position="102"/>
        <end position="121"/>
    </location>
</feature>
<dbReference type="PANTHER" id="PTHR11537:SF254">
    <property type="entry name" value="POTASSIUM VOLTAGE-GATED CHANNEL PROTEIN SHAB"/>
    <property type="match status" value="1"/>
</dbReference>
<reference evidence="11 12" key="2">
    <citation type="journal article" date="2010" name="Stand. Genomic Sci.">
        <title>Complete genome sequence of Desulfohalobium retbaense type strain (HR(100)).</title>
        <authorList>
            <person name="Spring S."/>
            <person name="Nolan M."/>
            <person name="Lapidus A."/>
            <person name="Glavina Del Rio T."/>
            <person name="Copeland A."/>
            <person name="Tice H."/>
            <person name="Cheng J.F."/>
            <person name="Lucas S."/>
            <person name="Land M."/>
            <person name="Chen F."/>
            <person name="Bruce D."/>
            <person name="Goodwin L."/>
            <person name="Pitluck S."/>
            <person name="Ivanova N."/>
            <person name="Mavromatis K."/>
            <person name="Mikhailova N."/>
            <person name="Pati A."/>
            <person name="Chen A."/>
            <person name="Palaniappan K."/>
            <person name="Hauser L."/>
            <person name="Chang Y.J."/>
            <person name="Jeffries C.D."/>
            <person name="Munk C."/>
            <person name="Kiss H."/>
            <person name="Chain P."/>
            <person name="Han C."/>
            <person name="Brettin T."/>
            <person name="Detter J.C."/>
            <person name="Schuler E."/>
            <person name="Goker M."/>
            <person name="Rohde M."/>
            <person name="Bristow J."/>
            <person name="Eisen J.A."/>
            <person name="Markowitz V."/>
            <person name="Hugenholtz P."/>
            <person name="Kyrpides N.C."/>
            <person name="Klenk H.P."/>
        </authorList>
    </citation>
    <scope>NUCLEOTIDE SEQUENCE [LARGE SCALE GENOMIC DNA]</scope>
    <source>
        <strain evidence="12">ATCC 49802 / DSM 20745 / S 6022</strain>
    </source>
</reference>
<feature type="transmembrane region" description="Helical" evidence="9">
    <location>
        <begin position="216"/>
        <end position="240"/>
    </location>
</feature>
<feature type="transmembrane region" description="Helical" evidence="9">
    <location>
        <begin position="186"/>
        <end position="204"/>
    </location>
</feature>